<dbReference type="Proteomes" id="UP000789860">
    <property type="component" value="Unassembled WGS sequence"/>
</dbReference>
<organism evidence="1 2">
    <name type="scientific">Scutellospora calospora</name>
    <dbReference type="NCBI Taxonomy" id="85575"/>
    <lineage>
        <taxon>Eukaryota</taxon>
        <taxon>Fungi</taxon>
        <taxon>Fungi incertae sedis</taxon>
        <taxon>Mucoromycota</taxon>
        <taxon>Glomeromycotina</taxon>
        <taxon>Glomeromycetes</taxon>
        <taxon>Diversisporales</taxon>
        <taxon>Gigasporaceae</taxon>
        <taxon>Scutellospora</taxon>
    </lineage>
</organism>
<gene>
    <name evidence="1" type="ORF">SCALOS_LOCUS4547</name>
</gene>
<evidence type="ECO:0000313" key="2">
    <source>
        <dbReference type="Proteomes" id="UP000789860"/>
    </source>
</evidence>
<protein>
    <submittedName>
        <fullName evidence="1">534_t:CDS:1</fullName>
    </submittedName>
</protein>
<reference evidence="1" key="1">
    <citation type="submission" date="2021-06" db="EMBL/GenBank/DDBJ databases">
        <authorList>
            <person name="Kallberg Y."/>
            <person name="Tangrot J."/>
            <person name="Rosling A."/>
        </authorList>
    </citation>
    <scope>NUCLEOTIDE SEQUENCE</scope>
    <source>
        <strain evidence="1">AU212A</strain>
    </source>
</reference>
<comment type="caution">
    <text evidence="1">The sequence shown here is derived from an EMBL/GenBank/DDBJ whole genome shotgun (WGS) entry which is preliminary data.</text>
</comment>
<evidence type="ECO:0000313" key="1">
    <source>
        <dbReference type="EMBL" id="CAG8533374.1"/>
    </source>
</evidence>
<dbReference type="EMBL" id="CAJVPM010006284">
    <property type="protein sequence ID" value="CAG8533374.1"/>
    <property type="molecule type" value="Genomic_DNA"/>
</dbReference>
<name>A0ACA9LLN6_9GLOM</name>
<sequence>DLSGYYFSVRQKIHTNGNNKIKDADETEALGQTVLKLSN</sequence>
<feature type="non-terminal residue" evidence="1">
    <location>
        <position position="1"/>
    </location>
</feature>
<keyword evidence="2" id="KW-1185">Reference proteome</keyword>
<proteinExistence type="predicted"/>
<accession>A0ACA9LLN6</accession>